<evidence type="ECO:0000256" key="2">
    <source>
        <dbReference type="ARBA" id="ARBA00022741"/>
    </source>
</evidence>
<dbReference type="InterPro" id="IPR002975">
    <property type="entry name" value="Fungi_Gprotein_alpha"/>
</dbReference>
<dbReference type="SMART" id="SM00275">
    <property type="entry name" value="G_alpha"/>
    <property type="match status" value="1"/>
</dbReference>
<evidence type="ECO:0000313" key="9">
    <source>
        <dbReference type="Proteomes" id="UP001146793"/>
    </source>
</evidence>
<keyword evidence="2 6" id="KW-0547">Nucleotide-binding</keyword>
<dbReference type="SUPFAM" id="SSF47895">
    <property type="entry name" value="Transducin (alpha subunit), insertion domain"/>
    <property type="match status" value="1"/>
</dbReference>
<dbReference type="GO" id="GO:0005525">
    <property type="term" value="F:GTP binding"/>
    <property type="evidence" value="ECO:0007669"/>
    <property type="project" value="UniProtKB-KW"/>
</dbReference>
<feature type="binding site" evidence="6">
    <location>
        <position position="322"/>
    </location>
    <ligand>
        <name>GTP</name>
        <dbReference type="ChEBI" id="CHEBI:37565"/>
    </ligand>
</feature>
<dbReference type="PANTHER" id="PTHR10218:SF302">
    <property type="entry name" value="GUANINE NUCLEOTIDE-BINDING PROTEIN ALPHA-5 SUBUNIT"/>
    <property type="match status" value="1"/>
</dbReference>
<dbReference type="GO" id="GO:0031683">
    <property type="term" value="F:G-protein beta/gamma-subunit complex binding"/>
    <property type="evidence" value="ECO:0007669"/>
    <property type="project" value="InterPro"/>
</dbReference>
<protein>
    <submittedName>
        <fullName evidence="8">Guanine nucleotide-binding protein g(O) subunit alpha</fullName>
    </submittedName>
</protein>
<feature type="binding site" evidence="6">
    <location>
        <begin position="172"/>
        <end position="178"/>
    </location>
    <ligand>
        <name>GTP</name>
        <dbReference type="ChEBI" id="CHEBI:37565"/>
    </ligand>
</feature>
<dbReference type="Gene3D" id="1.10.400.10">
    <property type="entry name" value="GI Alpha 1, domain 2-like"/>
    <property type="match status" value="1"/>
</dbReference>
<keyword evidence="3 7" id="KW-0460">Magnesium</keyword>
<dbReference type="Pfam" id="PF00503">
    <property type="entry name" value="G-alpha"/>
    <property type="match status" value="1"/>
</dbReference>
<dbReference type="InterPro" id="IPR027417">
    <property type="entry name" value="P-loop_NTPase"/>
</dbReference>
<comment type="caution">
    <text evidence="8">The sequence shown here is derived from an EMBL/GenBank/DDBJ whole genome shotgun (WGS) entry which is preliminary data.</text>
</comment>
<dbReference type="Gene3D" id="3.40.50.300">
    <property type="entry name" value="P-loop containing nucleotide triphosphate hydrolases"/>
    <property type="match status" value="1"/>
</dbReference>
<proteinExistence type="predicted"/>
<dbReference type="GO" id="GO:0005834">
    <property type="term" value="C:heterotrimeric G-protein complex"/>
    <property type="evidence" value="ECO:0007669"/>
    <property type="project" value="InterPro"/>
</dbReference>
<accession>A0AAV7ZHY6</accession>
<evidence type="ECO:0000256" key="7">
    <source>
        <dbReference type="PIRSR" id="PIRSR601019-2"/>
    </source>
</evidence>
<dbReference type="CDD" id="cd00066">
    <property type="entry name" value="G-alpha"/>
    <property type="match status" value="1"/>
</dbReference>
<organism evidence="8 9">
    <name type="scientific">Anaeramoeba flamelloides</name>
    <dbReference type="NCBI Taxonomy" id="1746091"/>
    <lineage>
        <taxon>Eukaryota</taxon>
        <taxon>Metamonada</taxon>
        <taxon>Anaeramoebidae</taxon>
        <taxon>Anaeramoeba</taxon>
    </lineage>
</organism>
<evidence type="ECO:0000256" key="3">
    <source>
        <dbReference type="ARBA" id="ARBA00022842"/>
    </source>
</evidence>
<dbReference type="EMBL" id="JANTQA010000029">
    <property type="protein sequence ID" value="KAJ3441554.1"/>
    <property type="molecule type" value="Genomic_DNA"/>
</dbReference>
<dbReference type="AlphaFoldDB" id="A0AAV7ZHY6"/>
<keyword evidence="5" id="KW-0807">Transducer</keyword>
<dbReference type="Proteomes" id="UP001146793">
    <property type="component" value="Unassembled WGS sequence"/>
</dbReference>
<gene>
    <name evidence="8" type="ORF">M0812_13567</name>
</gene>
<dbReference type="GO" id="GO:0001664">
    <property type="term" value="F:G protein-coupled receptor binding"/>
    <property type="evidence" value="ECO:0007669"/>
    <property type="project" value="InterPro"/>
</dbReference>
<dbReference type="GO" id="GO:0003924">
    <property type="term" value="F:GTPase activity"/>
    <property type="evidence" value="ECO:0007669"/>
    <property type="project" value="InterPro"/>
</dbReference>
<evidence type="ECO:0000256" key="1">
    <source>
        <dbReference type="ARBA" id="ARBA00022723"/>
    </source>
</evidence>
<keyword evidence="4 6" id="KW-0342">GTP-binding</keyword>
<evidence type="ECO:0000256" key="4">
    <source>
        <dbReference type="ARBA" id="ARBA00023134"/>
    </source>
</evidence>
<evidence type="ECO:0000313" key="8">
    <source>
        <dbReference type="EMBL" id="KAJ3441554.1"/>
    </source>
</evidence>
<keyword evidence="1 7" id="KW-0479">Metal-binding</keyword>
<dbReference type="SUPFAM" id="SSF52540">
    <property type="entry name" value="P-loop containing nucleoside triphosphate hydrolases"/>
    <property type="match status" value="1"/>
</dbReference>
<reference evidence="8" key="1">
    <citation type="submission" date="2022-08" db="EMBL/GenBank/DDBJ databases">
        <title>Novel sulphate-reducing endosymbionts in the free-living metamonad Anaeramoeba.</title>
        <authorList>
            <person name="Jerlstrom-Hultqvist J."/>
            <person name="Cepicka I."/>
            <person name="Gallot-Lavallee L."/>
            <person name="Salas-Leiva D."/>
            <person name="Curtis B.A."/>
            <person name="Zahonova K."/>
            <person name="Pipaliya S."/>
            <person name="Dacks J."/>
            <person name="Roger A.J."/>
        </authorList>
    </citation>
    <scope>NUCLEOTIDE SEQUENCE</scope>
    <source>
        <strain evidence="8">Busselton2</strain>
    </source>
</reference>
<feature type="binding site" evidence="6">
    <location>
        <begin position="197"/>
        <end position="201"/>
    </location>
    <ligand>
        <name>GTP</name>
        <dbReference type="ChEBI" id="CHEBI:37565"/>
    </ligand>
</feature>
<dbReference type="InterPro" id="IPR001019">
    <property type="entry name" value="Gprotein_alpha_su"/>
</dbReference>
<dbReference type="PRINTS" id="PR01241">
    <property type="entry name" value="GPROTEINAFNG"/>
</dbReference>
<dbReference type="PANTHER" id="PTHR10218">
    <property type="entry name" value="GTP-BINDING PROTEIN ALPHA SUBUNIT"/>
    <property type="match status" value="1"/>
</dbReference>
<sequence length="349" mass="40871">MGCLSSSEKDPENTQNKKINKKLKQVENDISNNINLLLIGPGDSGKSTIERQMRIIHSDGFSKKEKEKYKAVIYNNILENLKILVEMIKTLNFDDLPKEIEEMTEEIFLLNGESEFNNEIGDKIEQIWKSSSVQKAFDNRAKFHVPDTLSYYLDKIVDISEPDYQPSQDDILHCRVRTTGITQTKFTISSQSFTIVDVGGQRCERRKWINCFENITAVIFVASMSEYNQQLFEDEEMNRMHESLLLFEEITSSRWFRESSFILFLNKVDLFKKKIKKFKLKTCFPKYKGKNNFEEASEYIKSKFLEKIKDKEQKIYTHFTCATDTTNVRFVFDAVKDILLQNITEFGFI</sequence>
<feature type="binding site" evidence="7">
    <location>
        <position position="47"/>
    </location>
    <ligand>
        <name>Mg(2+)</name>
        <dbReference type="ChEBI" id="CHEBI:18420"/>
    </ligand>
</feature>
<feature type="binding site" evidence="6">
    <location>
        <begin position="266"/>
        <end position="269"/>
    </location>
    <ligand>
        <name>GTP</name>
        <dbReference type="ChEBI" id="CHEBI:37565"/>
    </ligand>
</feature>
<feature type="binding site" evidence="7">
    <location>
        <position position="178"/>
    </location>
    <ligand>
        <name>Mg(2+)</name>
        <dbReference type="ChEBI" id="CHEBI:18420"/>
    </ligand>
</feature>
<dbReference type="FunFam" id="3.40.50.300:FF:000563">
    <property type="entry name" value="Guanine nucleotide-binding protein alpha subunit"/>
    <property type="match status" value="1"/>
</dbReference>
<evidence type="ECO:0000256" key="6">
    <source>
        <dbReference type="PIRSR" id="PIRSR601019-1"/>
    </source>
</evidence>
<dbReference type="PRINTS" id="PR00318">
    <property type="entry name" value="GPROTEINA"/>
</dbReference>
<dbReference type="GO" id="GO:0046872">
    <property type="term" value="F:metal ion binding"/>
    <property type="evidence" value="ECO:0007669"/>
    <property type="project" value="UniProtKB-KW"/>
</dbReference>
<dbReference type="InterPro" id="IPR011025">
    <property type="entry name" value="GproteinA_insert"/>
</dbReference>
<dbReference type="GO" id="GO:0007188">
    <property type="term" value="P:adenylate cyclase-modulating G protein-coupled receptor signaling pathway"/>
    <property type="evidence" value="ECO:0007669"/>
    <property type="project" value="TreeGrafter"/>
</dbReference>
<dbReference type="PROSITE" id="PS51882">
    <property type="entry name" value="G_ALPHA"/>
    <property type="match status" value="1"/>
</dbReference>
<dbReference type="GO" id="GO:0005737">
    <property type="term" value="C:cytoplasm"/>
    <property type="evidence" value="ECO:0007669"/>
    <property type="project" value="TreeGrafter"/>
</dbReference>
<name>A0AAV7ZHY6_9EUKA</name>
<evidence type="ECO:0000256" key="5">
    <source>
        <dbReference type="ARBA" id="ARBA00023224"/>
    </source>
</evidence>